<proteinExistence type="predicted"/>
<evidence type="ECO:0000313" key="1">
    <source>
        <dbReference type="EMBL" id="KAI8572045.1"/>
    </source>
</evidence>
<name>A0ACC0Q259_RHOML</name>
<protein>
    <submittedName>
        <fullName evidence="1">Uncharacterized protein</fullName>
    </submittedName>
</protein>
<gene>
    <name evidence="1" type="ORF">RHMOL_Rhmol01G0167800</name>
</gene>
<keyword evidence="2" id="KW-1185">Reference proteome</keyword>
<reference evidence="1" key="1">
    <citation type="submission" date="2022-02" db="EMBL/GenBank/DDBJ databases">
        <title>Plant Genome Project.</title>
        <authorList>
            <person name="Zhang R.-G."/>
        </authorList>
    </citation>
    <scope>NUCLEOTIDE SEQUENCE</scope>
    <source>
        <strain evidence="1">AT1</strain>
    </source>
</reference>
<organism evidence="1 2">
    <name type="scientific">Rhododendron molle</name>
    <name type="common">Chinese azalea</name>
    <name type="synonym">Azalea mollis</name>
    <dbReference type="NCBI Taxonomy" id="49168"/>
    <lineage>
        <taxon>Eukaryota</taxon>
        <taxon>Viridiplantae</taxon>
        <taxon>Streptophyta</taxon>
        <taxon>Embryophyta</taxon>
        <taxon>Tracheophyta</taxon>
        <taxon>Spermatophyta</taxon>
        <taxon>Magnoliopsida</taxon>
        <taxon>eudicotyledons</taxon>
        <taxon>Gunneridae</taxon>
        <taxon>Pentapetalae</taxon>
        <taxon>asterids</taxon>
        <taxon>Ericales</taxon>
        <taxon>Ericaceae</taxon>
        <taxon>Ericoideae</taxon>
        <taxon>Rhodoreae</taxon>
        <taxon>Rhododendron</taxon>
    </lineage>
</organism>
<accession>A0ACC0Q259</accession>
<sequence>MFVGSGAGAGSSRHIGMGDYLVTASMEDVLEVVQGFPWLAEALLASCEAELWAELGTRGAREPEAVEGRVDEEAREVMAPRSSVVDEATLALQGRGAYDNTTYVPFQHVVVPSLFEPYAPRRPTYDEALVLRDSQQHLFLPQDEAISLSCYRGLADVPTFWERLSRAVQEIVRLASFEEFVGVLARGVCNDRPVVRALTERWWDTTNTLHFSFDELTVMPLDFVAITGLRVGGDPIPFDAATGRQAAFQREMLGYELRAEADDAKRNQVHLSLLPALRDVGEIARFDWGGAALGTCYAFMGSLSCRAGVSLGGYRRLWTYEVIGMYPPKTTCPDDTILPRALPWSKEYKGVKKGRGKLDAFRLYLDELCPDQVRWWVWDRFKIPYVARSREVARGRVLPESPYDWQWYLGDRVSRQSLRLDAFRVPGLLPALVQRTGQYTRREVEQFTRPDLELEPFF</sequence>
<dbReference type="EMBL" id="CM046388">
    <property type="protein sequence ID" value="KAI8572045.1"/>
    <property type="molecule type" value="Genomic_DNA"/>
</dbReference>
<dbReference type="Proteomes" id="UP001062846">
    <property type="component" value="Chromosome 1"/>
</dbReference>
<evidence type="ECO:0000313" key="2">
    <source>
        <dbReference type="Proteomes" id="UP001062846"/>
    </source>
</evidence>
<comment type="caution">
    <text evidence="1">The sequence shown here is derived from an EMBL/GenBank/DDBJ whole genome shotgun (WGS) entry which is preliminary data.</text>
</comment>